<keyword evidence="7" id="KW-1185">Reference proteome</keyword>
<dbReference type="GO" id="GO:0051537">
    <property type="term" value="F:2 iron, 2 sulfur cluster binding"/>
    <property type="evidence" value="ECO:0007669"/>
    <property type="project" value="UniProtKB-KW"/>
</dbReference>
<keyword evidence="4" id="KW-0411">Iron-sulfur</keyword>
<dbReference type="Gene3D" id="3.10.20.30">
    <property type="match status" value="1"/>
</dbReference>
<protein>
    <submittedName>
        <fullName evidence="6">2Fe-2S iron-sulfur cluster binding domain-containing protein</fullName>
    </submittedName>
</protein>
<evidence type="ECO:0000313" key="6">
    <source>
        <dbReference type="EMBL" id="NKX55916.1"/>
    </source>
</evidence>
<dbReference type="GO" id="GO:0140647">
    <property type="term" value="P:P450-containing electron transport chain"/>
    <property type="evidence" value="ECO:0007669"/>
    <property type="project" value="InterPro"/>
</dbReference>
<dbReference type="GO" id="GO:0046872">
    <property type="term" value="F:metal ion binding"/>
    <property type="evidence" value="ECO:0007669"/>
    <property type="project" value="UniProtKB-KW"/>
</dbReference>
<evidence type="ECO:0000313" key="7">
    <source>
        <dbReference type="Proteomes" id="UP000544090"/>
    </source>
</evidence>
<organism evidence="6 7">
    <name type="scientific">Arthrobacter mobilis</name>
    <dbReference type="NCBI Taxonomy" id="2724944"/>
    <lineage>
        <taxon>Bacteria</taxon>
        <taxon>Bacillati</taxon>
        <taxon>Actinomycetota</taxon>
        <taxon>Actinomycetes</taxon>
        <taxon>Micrococcales</taxon>
        <taxon>Micrococcaceae</taxon>
        <taxon>Arthrobacter</taxon>
    </lineage>
</organism>
<dbReference type="Proteomes" id="UP000544090">
    <property type="component" value="Unassembled WGS sequence"/>
</dbReference>
<dbReference type="EMBL" id="JAAZSQ010000017">
    <property type="protein sequence ID" value="NKX55916.1"/>
    <property type="molecule type" value="Genomic_DNA"/>
</dbReference>
<dbReference type="InterPro" id="IPR001041">
    <property type="entry name" value="2Fe-2S_ferredoxin-type"/>
</dbReference>
<proteinExistence type="predicted"/>
<dbReference type="Pfam" id="PF00111">
    <property type="entry name" value="Fer2"/>
    <property type="match status" value="1"/>
</dbReference>
<keyword evidence="1" id="KW-0001">2Fe-2S</keyword>
<dbReference type="InterPro" id="IPR036010">
    <property type="entry name" value="2Fe-2S_ferredoxin-like_sf"/>
</dbReference>
<gene>
    <name evidence="6" type="ORF">HGG74_15480</name>
</gene>
<evidence type="ECO:0000259" key="5">
    <source>
        <dbReference type="PROSITE" id="PS51085"/>
    </source>
</evidence>
<evidence type="ECO:0000256" key="4">
    <source>
        <dbReference type="ARBA" id="ARBA00023014"/>
    </source>
</evidence>
<name>A0A7X6HF44_9MICC</name>
<dbReference type="PROSITE" id="PS51085">
    <property type="entry name" value="2FE2S_FER_2"/>
    <property type="match status" value="1"/>
</dbReference>
<dbReference type="InterPro" id="IPR012675">
    <property type="entry name" value="Beta-grasp_dom_sf"/>
</dbReference>
<keyword evidence="3" id="KW-0408">Iron</keyword>
<dbReference type="AlphaFoldDB" id="A0A7X6HF44"/>
<evidence type="ECO:0000256" key="2">
    <source>
        <dbReference type="ARBA" id="ARBA00022723"/>
    </source>
</evidence>
<reference evidence="6 7" key="1">
    <citation type="submission" date="2020-04" db="EMBL/GenBank/DDBJ databases">
        <title>Arthrobacter sp. nov.</title>
        <authorList>
            <person name="Liu S."/>
        </authorList>
    </citation>
    <scope>NUCLEOTIDE SEQUENCE [LARGE SCALE GENOMIC DNA]</scope>
    <source>
        <strain evidence="6 7">E918</strain>
    </source>
</reference>
<dbReference type="RefSeq" id="WP_168487768.1">
    <property type="nucleotide sequence ID" value="NZ_JAAZSQ010000017.1"/>
</dbReference>
<sequence length="105" mass="10972">MPTITFVDPHGIEHDVEGDVGQSLMTVAVNHDIPGIEGECGGEMACGTCHVYVADTAGCVPPPRTTDEAEMLEVLIDGVKPTSRLGCQIRVGPELDGLSVTVPSE</sequence>
<dbReference type="GO" id="GO:0009055">
    <property type="term" value="F:electron transfer activity"/>
    <property type="evidence" value="ECO:0007669"/>
    <property type="project" value="TreeGrafter"/>
</dbReference>
<comment type="caution">
    <text evidence="6">The sequence shown here is derived from an EMBL/GenBank/DDBJ whole genome shotgun (WGS) entry which is preliminary data.</text>
</comment>
<evidence type="ECO:0000256" key="1">
    <source>
        <dbReference type="ARBA" id="ARBA00022714"/>
    </source>
</evidence>
<dbReference type="SUPFAM" id="SSF54292">
    <property type="entry name" value="2Fe-2S ferredoxin-like"/>
    <property type="match status" value="1"/>
</dbReference>
<dbReference type="PANTHER" id="PTHR23426:SF67">
    <property type="entry name" value="2FE-2S FERREDOXIN-TYPE DOMAIN-CONTAINING PROTEIN"/>
    <property type="match status" value="1"/>
</dbReference>
<dbReference type="CDD" id="cd00207">
    <property type="entry name" value="fer2"/>
    <property type="match status" value="1"/>
</dbReference>
<keyword evidence="2" id="KW-0479">Metal-binding</keyword>
<dbReference type="InterPro" id="IPR001055">
    <property type="entry name" value="Adrenodoxin-like"/>
</dbReference>
<accession>A0A7X6HF44</accession>
<dbReference type="PANTHER" id="PTHR23426">
    <property type="entry name" value="FERREDOXIN/ADRENODOXIN"/>
    <property type="match status" value="1"/>
</dbReference>
<evidence type="ECO:0000256" key="3">
    <source>
        <dbReference type="ARBA" id="ARBA00023004"/>
    </source>
</evidence>
<feature type="domain" description="2Fe-2S ferredoxin-type" evidence="5">
    <location>
        <begin position="2"/>
        <end position="105"/>
    </location>
</feature>